<dbReference type="EMBL" id="JAGFNK010000080">
    <property type="protein sequence ID" value="KAI9508720.1"/>
    <property type="molecule type" value="Genomic_DNA"/>
</dbReference>
<evidence type="ECO:0000313" key="2">
    <source>
        <dbReference type="Proteomes" id="UP001207468"/>
    </source>
</evidence>
<evidence type="ECO:0000313" key="1">
    <source>
        <dbReference type="EMBL" id="KAI9508720.1"/>
    </source>
</evidence>
<sequence>MLFPSGSLQSLISVHRGIPQVLKTCKENGMVDDVKGVANKSYFMPGPSLDLGLRKSLIDERSPPDILLFISLHEPKLHTPSVHSCSLLVHHNPPPSSNVHVFTCYIPHIVCANSSCFSGKRKVYPIAMHLAKTAVANALIDGWKSVELCQAYIPLSIYAVPARRWEEDRSWLDGHRSRHSNCDRSESTYPSSEEADY</sequence>
<organism evidence="1 2">
    <name type="scientific">Russula earlei</name>
    <dbReference type="NCBI Taxonomy" id="71964"/>
    <lineage>
        <taxon>Eukaryota</taxon>
        <taxon>Fungi</taxon>
        <taxon>Dikarya</taxon>
        <taxon>Basidiomycota</taxon>
        <taxon>Agaricomycotina</taxon>
        <taxon>Agaricomycetes</taxon>
        <taxon>Russulales</taxon>
        <taxon>Russulaceae</taxon>
        <taxon>Russula</taxon>
    </lineage>
</organism>
<dbReference type="Proteomes" id="UP001207468">
    <property type="component" value="Unassembled WGS sequence"/>
</dbReference>
<protein>
    <submittedName>
        <fullName evidence="1">Uncharacterized protein</fullName>
    </submittedName>
</protein>
<name>A0ACC0UAY6_9AGAM</name>
<comment type="caution">
    <text evidence="1">The sequence shown here is derived from an EMBL/GenBank/DDBJ whole genome shotgun (WGS) entry which is preliminary data.</text>
</comment>
<keyword evidence="2" id="KW-1185">Reference proteome</keyword>
<reference evidence="1" key="1">
    <citation type="submission" date="2021-03" db="EMBL/GenBank/DDBJ databases">
        <title>Evolutionary priming and transition to the ectomycorrhizal habit in an iconic lineage of mushroom-forming fungi: is preadaptation a requirement?</title>
        <authorList>
            <consortium name="DOE Joint Genome Institute"/>
            <person name="Looney B.P."/>
            <person name="Miyauchi S."/>
            <person name="Morin E."/>
            <person name="Drula E."/>
            <person name="Courty P.E."/>
            <person name="Chicoki N."/>
            <person name="Fauchery L."/>
            <person name="Kohler A."/>
            <person name="Kuo A."/>
            <person name="LaButti K."/>
            <person name="Pangilinan J."/>
            <person name="Lipzen A."/>
            <person name="Riley R."/>
            <person name="Andreopoulos W."/>
            <person name="He G."/>
            <person name="Johnson J."/>
            <person name="Barry K.W."/>
            <person name="Grigoriev I.V."/>
            <person name="Nagy L."/>
            <person name="Hibbett D."/>
            <person name="Henrissat B."/>
            <person name="Matheny P.B."/>
            <person name="Labbe J."/>
            <person name="Martin A.F."/>
        </authorList>
    </citation>
    <scope>NUCLEOTIDE SEQUENCE</scope>
    <source>
        <strain evidence="1">BPL698</strain>
    </source>
</reference>
<proteinExistence type="predicted"/>
<gene>
    <name evidence="1" type="ORF">F5148DRAFT_857692</name>
</gene>
<accession>A0ACC0UAY6</accession>